<feature type="compositionally biased region" description="Low complexity" evidence="1">
    <location>
        <begin position="26"/>
        <end position="37"/>
    </location>
</feature>
<dbReference type="OrthoDB" id="2444812at2759"/>
<dbReference type="PROSITE" id="PS50020">
    <property type="entry name" value="WW_DOMAIN_2"/>
    <property type="match status" value="1"/>
</dbReference>
<sequence length="313" mass="34434">MSASAEKSIEQQAEEYSPSGNEEPAELSASKALSEASDASKPEQKEKEVQDSKSKKTEETKQDTSAPAQHDWQAIYSPQHNAYYFYNAKTQETTWTNPLVPDTVASSSAGPSTATKTSGPAANSTAGHNPVLDGIDPDLIYLDPTMAVPGMPKAAGTYSARFNARTGRFTAMDARDPTHMSEYERMKRQSSAFFDVGAWEREVAERKAQEAAEAAEGRRRNKRPTKADLVCTHWSLHNVYATCCCWAIDKRHAGGFSSRHSRHVNDSSMMALIDTLLCFPGALSGPERGTEEDQVCLASRMRTHMLAIFYSHQ</sequence>
<feature type="compositionally biased region" description="Polar residues" evidence="1">
    <location>
        <begin position="104"/>
        <end position="127"/>
    </location>
</feature>
<dbReference type="CDD" id="cd00201">
    <property type="entry name" value="WW"/>
    <property type="match status" value="1"/>
</dbReference>
<gene>
    <name evidence="3" type="ORF">PIIN_03875</name>
</gene>
<dbReference type="Proteomes" id="UP000007148">
    <property type="component" value="Unassembled WGS sequence"/>
</dbReference>
<protein>
    <recommendedName>
        <fullName evidence="2">WW domain-containing protein</fullName>
    </recommendedName>
</protein>
<feature type="region of interest" description="Disordered" evidence="1">
    <location>
        <begin position="1"/>
        <end position="71"/>
    </location>
</feature>
<feature type="compositionally biased region" description="Basic and acidic residues" evidence="1">
    <location>
        <begin position="38"/>
        <end position="62"/>
    </location>
</feature>
<dbReference type="eggNOG" id="ENOG502RXNF">
    <property type="taxonomic scope" value="Eukaryota"/>
</dbReference>
<evidence type="ECO:0000313" key="4">
    <source>
        <dbReference type="Proteomes" id="UP000007148"/>
    </source>
</evidence>
<keyword evidence="4" id="KW-1185">Reference proteome</keyword>
<reference evidence="3 4" key="1">
    <citation type="journal article" date="2011" name="PLoS Pathog.">
        <title>Endophytic Life Strategies Decoded by Genome and Transcriptome Analyses of the Mutualistic Root Symbiont Piriformospora indica.</title>
        <authorList>
            <person name="Zuccaro A."/>
            <person name="Lahrmann U."/>
            <person name="Guldener U."/>
            <person name="Langen G."/>
            <person name="Pfiffi S."/>
            <person name="Biedenkopf D."/>
            <person name="Wong P."/>
            <person name="Samans B."/>
            <person name="Grimm C."/>
            <person name="Basiewicz M."/>
            <person name="Murat C."/>
            <person name="Martin F."/>
            <person name="Kogel K.H."/>
        </authorList>
    </citation>
    <scope>NUCLEOTIDE SEQUENCE [LARGE SCALE GENOMIC DNA]</scope>
    <source>
        <strain evidence="3 4">DSM 11827</strain>
    </source>
</reference>
<dbReference type="InterPro" id="IPR036020">
    <property type="entry name" value="WW_dom_sf"/>
</dbReference>
<evidence type="ECO:0000313" key="3">
    <source>
        <dbReference type="EMBL" id="CCA69935.1"/>
    </source>
</evidence>
<dbReference type="HOGENOM" id="CLU_061843_1_0_1"/>
<dbReference type="InParanoid" id="G4TF36"/>
<feature type="region of interest" description="Disordered" evidence="1">
    <location>
        <begin position="99"/>
        <end position="129"/>
    </location>
</feature>
<name>G4TF36_SERID</name>
<dbReference type="InterPro" id="IPR001202">
    <property type="entry name" value="WW_dom"/>
</dbReference>
<dbReference type="SUPFAM" id="SSF51045">
    <property type="entry name" value="WW domain"/>
    <property type="match status" value="1"/>
</dbReference>
<dbReference type="Gene3D" id="2.20.70.10">
    <property type="match status" value="1"/>
</dbReference>
<dbReference type="AlphaFoldDB" id="G4TF36"/>
<dbReference type="SMART" id="SM00456">
    <property type="entry name" value="WW"/>
    <property type="match status" value="1"/>
</dbReference>
<comment type="caution">
    <text evidence="3">The sequence shown here is derived from an EMBL/GenBank/DDBJ whole genome shotgun (WGS) entry which is preliminary data.</text>
</comment>
<dbReference type="EMBL" id="CAFZ01000067">
    <property type="protein sequence ID" value="CCA69935.1"/>
    <property type="molecule type" value="Genomic_DNA"/>
</dbReference>
<evidence type="ECO:0000259" key="2">
    <source>
        <dbReference type="PROSITE" id="PS50020"/>
    </source>
</evidence>
<proteinExistence type="predicted"/>
<accession>G4TF36</accession>
<organism evidence="3 4">
    <name type="scientific">Serendipita indica (strain DSM 11827)</name>
    <name type="common">Root endophyte fungus</name>
    <name type="synonym">Piriformospora indica</name>
    <dbReference type="NCBI Taxonomy" id="1109443"/>
    <lineage>
        <taxon>Eukaryota</taxon>
        <taxon>Fungi</taxon>
        <taxon>Dikarya</taxon>
        <taxon>Basidiomycota</taxon>
        <taxon>Agaricomycotina</taxon>
        <taxon>Agaricomycetes</taxon>
        <taxon>Sebacinales</taxon>
        <taxon>Serendipitaceae</taxon>
        <taxon>Serendipita</taxon>
    </lineage>
</organism>
<feature type="domain" description="WW" evidence="2">
    <location>
        <begin position="66"/>
        <end position="100"/>
    </location>
</feature>
<dbReference type="Pfam" id="PF00397">
    <property type="entry name" value="WW"/>
    <property type="match status" value="1"/>
</dbReference>
<dbReference type="PROSITE" id="PS01159">
    <property type="entry name" value="WW_DOMAIN_1"/>
    <property type="match status" value="1"/>
</dbReference>
<evidence type="ECO:0000256" key="1">
    <source>
        <dbReference type="SAM" id="MobiDB-lite"/>
    </source>
</evidence>